<keyword evidence="2" id="KW-0472">Membrane</keyword>
<proteinExistence type="predicted"/>
<evidence type="ECO:0000313" key="3">
    <source>
        <dbReference type="EMBL" id="CBZ27159.1"/>
    </source>
</evidence>
<dbReference type="PhylomeDB" id="E9AW25"/>
<evidence type="ECO:0000313" key="4">
    <source>
        <dbReference type="Proteomes" id="UP000007259"/>
    </source>
</evidence>
<feature type="region of interest" description="Disordered" evidence="1">
    <location>
        <begin position="81"/>
        <end position="123"/>
    </location>
</feature>
<keyword evidence="2" id="KW-1133">Transmembrane helix</keyword>
<sequence>MRRGAAGGCACVAAHRGGCGGGGLCGCIAGVNTTTAVRGYTRGIPYTPQGTIQDYTSSPRHGRLAEMQRNIDREARRAPTGLYEGPTITTKDGARPLFPPEKARHANRGSAPHGAPPPTYAPQFAAPAAMREDMMPPQSDSYQCDLRSDPAYADDPEHIVAARQRIMTMQSDSYGEAMRGMVTPPPPPNPDAQQAYRQPRVQLDDSWWILMWSFAALFVVMAMYGK</sequence>
<dbReference type="OrthoDB" id="276446at2759"/>
<keyword evidence="4" id="KW-1185">Reference proteome</keyword>
<organism evidence="3 4">
    <name type="scientific">Leishmania mexicana (strain MHOM/GT/2001/U1103)</name>
    <dbReference type="NCBI Taxonomy" id="929439"/>
    <lineage>
        <taxon>Eukaryota</taxon>
        <taxon>Discoba</taxon>
        <taxon>Euglenozoa</taxon>
        <taxon>Kinetoplastea</taxon>
        <taxon>Metakinetoplastina</taxon>
        <taxon>Trypanosomatida</taxon>
        <taxon>Trypanosomatidae</taxon>
        <taxon>Leishmaniinae</taxon>
        <taxon>Leishmania</taxon>
    </lineage>
</organism>
<dbReference type="OMA" id="MMPPQSD"/>
<dbReference type="GeneID" id="13454369"/>
<dbReference type="AlphaFoldDB" id="E9AW25"/>
<dbReference type="EMBL" id="FR799576">
    <property type="protein sequence ID" value="CBZ27159.1"/>
    <property type="molecule type" value="Genomic_DNA"/>
</dbReference>
<name>E9AW25_LEIMU</name>
<protein>
    <submittedName>
        <fullName evidence="3">Uncharacterized protein</fullName>
    </submittedName>
</protein>
<dbReference type="KEGG" id="lmi:LMXM_23_0225"/>
<dbReference type="VEuPathDB" id="TriTrypDB:LmxM.23.0225"/>
<keyword evidence="2" id="KW-0812">Transmembrane</keyword>
<dbReference type="PROSITE" id="PS51257">
    <property type="entry name" value="PROKAR_LIPOPROTEIN"/>
    <property type="match status" value="1"/>
</dbReference>
<dbReference type="Proteomes" id="UP000007259">
    <property type="component" value="Chromosome 23"/>
</dbReference>
<feature type="transmembrane region" description="Helical" evidence="2">
    <location>
        <begin position="207"/>
        <end position="225"/>
    </location>
</feature>
<evidence type="ECO:0000256" key="2">
    <source>
        <dbReference type="SAM" id="Phobius"/>
    </source>
</evidence>
<dbReference type="RefSeq" id="XP_003875647.1">
    <property type="nucleotide sequence ID" value="XM_003875598.1"/>
</dbReference>
<evidence type="ECO:0000256" key="1">
    <source>
        <dbReference type="SAM" id="MobiDB-lite"/>
    </source>
</evidence>
<accession>E9AW25</accession>
<gene>
    <name evidence="3" type="ORF">LMXM_23_0225</name>
</gene>
<reference evidence="3 4" key="1">
    <citation type="journal article" date="2011" name="Genome Res.">
        <title>Chromosome and gene copy number variation allow major structural change between species and strains of Leishmania.</title>
        <authorList>
            <person name="Rogers M.B."/>
            <person name="Hilley J.D."/>
            <person name="Dickens N.J."/>
            <person name="Wilkes J."/>
            <person name="Bates P.A."/>
            <person name="Depledge D.P."/>
            <person name="Harris D."/>
            <person name="Her Y."/>
            <person name="Herzyk P."/>
            <person name="Imamura H."/>
            <person name="Otto T.D."/>
            <person name="Sanders M."/>
            <person name="Seeger K."/>
            <person name="Dujardin J.C."/>
            <person name="Berriman M."/>
            <person name="Smith D.F."/>
            <person name="Hertz-Fowler C."/>
            <person name="Mottram J.C."/>
        </authorList>
    </citation>
    <scope>NUCLEOTIDE SEQUENCE [LARGE SCALE GENOMIC DNA]</scope>
    <source>
        <strain evidence="3 4">MHOM/GT/2001/U1103</strain>
    </source>
</reference>